<evidence type="ECO:0000256" key="4">
    <source>
        <dbReference type="PROSITE-ProRule" id="PRU00433"/>
    </source>
</evidence>
<dbReference type="Pfam" id="PF13442">
    <property type="entry name" value="Cytochrome_CBB3"/>
    <property type="match status" value="1"/>
</dbReference>
<evidence type="ECO:0000256" key="3">
    <source>
        <dbReference type="ARBA" id="ARBA00023004"/>
    </source>
</evidence>
<dbReference type="Gene3D" id="1.10.760.10">
    <property type="entry name" value="Cytochrome c-like domain"/>
    <property type="match status" value="1"/>
</dbReference>
<dbReference type="GO" id="GO:0009055">
    <property type="term" value="F:electron transfer activity"/>
    <property type="evidence" value="ECO:0007669"/>
    <property type="project" value="InterPro"/>
</dbReference>
<keyword evidence="1 4" id="KW-0349">Heme</keyword>
<dbReference type="SUPFAM" id="SSF46626">
    <property type="entry name" value="Cytochrome c"/>
    <property type="match status" value="1"/>
</dbReference>
<feature type="domain" description="Cytochrome c" evidence="5">
    <location>
        <begin position="73"/>
        <end position="160"/>
    </location>
</feature>
<keyword evidence="7" id="KW-1185">Reference proteome</keyword>
<dbReference type="InterPro" id="IPR036909">
    <property type="entry name" value="Cyt_c-like_dom_sf"/>
</dbReference>
<dbReference type="GO" id="GO:0046872">
    <property type="term" value="F:metal ion binding"/>
    <property type="evidence" value="ECO:0007669"/>
    <property type="project" value="UniProtKB-KW"/>
</dbReference>
<dbReference type="InterPro" id="IPR009056">
    <property type="entry name" value="Cyt_c-like_dom"/>
</dbReference>
<name>A0AAX0X3A4_9GAMM</name>
<sequence length="181" mass="20219">MMKPFKIVSVTVVFLIILGLAGVLTFVYSGFFNISAQEKELPLLDWLLVTTRERSITVHAGGIKAPPNLQNPAVIREGFDHYREMCVACHRAPGLGPSELSQGLNPSPPNFSQMKQWDMTPEEVFWVVKNGIRMTGMPAWGASHDDEKIWALVAFLETLPGMTPEHYQAMEQKAGPQTHEE</sequence>
<dbReference type="AlphaFoldDB" id="A0AAX0X3A4"/>
<gene>
    <name evidence="6" type="ORF">A6J39_000490</name>
</gene>
<evidence type="ECO:0000256" key="1">
    <source>
        <dbReference type="ARBA" id="ARBA00022617"/>
    </source>
</evidence>
<protein>
    <submittedName>
        <fullName evidence="6">Cytochrome c</fullName>
    </submittedName>
</protein>
<accession>A0AAX0X3A4</accession>
<evidence type="ECO:0000313" key="7">
    <source>
        <dbReference type="Proteomes" id="UP000192511"/>
    </source>
</evidence>
<reference evidence="6" key="1">
    <citation type="submission" date="2017-12" db="EMBL/GenBank/DDBJ databases">
        <title>FDA dAtabase for Regulatory Grade micrObial Sequences (FDA-ARGOS): Supporting development and validation of Infectious Disease Dx tests.</title>
        <authorList>
            <person name="Kerrigan L."/>
            <person name="Tallon L.J."/>
            <person name="Sadzewicz L."/>
            <person name="Sengamalay N."/>
            <person name="Ott S."/>
            <person name="Godinez A."/>
            <person name="Nagaraj S."/>
            <person name="Vavikolanu K."/>
            <person name="Vyas G."/>
            <person name="Nadendla S."/>
            <person name="Aluvathingal J."/>
            <person name="Sichtig H."/>
        </authorList>
    </citation>
    <scope>NUCLEOTIDE SEQUENCE [LARGE SCALE GENOMIC DNA]</scope>
    <source>
        <strain evidence="6">FDAARGOS_200</strain>
    </source>
</reference>
<keyword evidence="3 4" id="KW-0408">Iron</keyword>
<evidence type="ECO:0000313" key="6">
    <source>
        <dbReference type="EMBL" id="PNL73966.1"/>
    </source>
</evidence>
<dbReference type="EMBL" id="NBTX02000001">
    <property type="protein sequence ID" value="PNL73966.1"/>
    <property type="molecule type" value="Genomic_DNA"/>
</dbReference>
<keyword evidence="2 4" id="KW-0479">Metal-binding</keyword>
<dbReference type="RefSeq" id="WP_082654127.1">
    <property type="nucleotide sequence ID" value="NZ_CBCRWC010000009.1"/>
</dbReference>
<comment type="caution">
    <text evidence="6">The sequence shown here is derived from an EMBL/GenBank/DDBJ whole genome shotgun (WGS) entry which is preliminary data.</text>
</comment>
<organism evidence="6 7">
    <name type="scientific">Legionella anisa</name>
    <dbReference type="NCBI Taxonomy" id="28082"/>
    <lineage>
        <taxon>Bacteria</taxon>
        <taxon>Pseudomonadati</taxon>
        <taxon>Pseudomonadota</taxon>
        <taxon>Gammaproteobacteria</taxon>
        <taxon>Legionellales</taxon>
        <taxon>Legionellaceae</taxon>
        <taxon>Legionella</taxon>
    </lineage>
</organism>
<proteinExistence type="predicted"/>
<dbReference type="GO" id="GO:0020037">
    <property type="term" value="F:heme binding"/>
    <property type="evidence" value="ECO:0007669"/>
    <property type="project" value="InterPro"/>
</dbReference>
<dbReference type="Proteomes" id="UP000192511">
    <property type="component" value="Unassembled WGS sequence"/>
</dbReference>
<dbReference type="PROSITE" id="PS51007">
    <property type="entry name" value="CYTC"/>
    <property type="match status" value="1"/>
</dbReference>
<evidence type="ECO:0000259" key="5">
    <source>
        <dbReference type="PROSITE" id="PS51007"/>
    </source>
</evidence>
<evidence type="ECO:0000256" key="2">
    <source>
        <dbReference type="ARBA" id="ARBA00022723"/>
    </source>
</evidence>